<name>A0A1A8RUX6_9TELE</name>
<dbReference type="AlphaFoldDB" id="A0A1A8RUX6"/>
<feature type="non-terminal residue" evidence="1">
    <location>
        <position position="1"/>
    </location>
</feature>
<protein>
    <submittedName>
        <fullName evidence="1">Uncharacterized protein</fullName>
    </submittedName>
</protein>
<organism evidence="1">
    <name type="scientific">Nothobranchius rachovii</name>
    <name type="common">bluefin notho</name>
    <dbReference type="NCBI Taxonomy" id="451742"/>
    <lineage>
        <taxon>Eukaryota</taxon>
        <taxon>Metazoa</taxon>
        <taxon>Chordata</taxon>
        <taxon>Craniata</taxon>
        <taxon>Vertebrata</taxon>
        <taxon>Euteleostomi</taxon>
        <taxon>Actinopterygii</taxon>
        <taxon>Neopterygii</taxon>
        <taxon>Teleostei</taxon>
        <taxon>Neoteleostei</taxon>
        <taxon>Acanthomorphata</taxon>
        <taxon>Ovalentaria</taxon>
        <taxon>Atherinomorphae</taxon>
        <taxon>Cyprinodontiformes</taxon>
        <taxon>Nothobranchiidae</taxon>
        <taxon>Nothobranchius</taxon>
    </lineage>
</organism>
<dbReference type="EMBL" id="HAEH01019611">
    <property type="protein sequence ID" value="SBS09502.1"/>
    <property type="molecule type" value="Transcribed_RNA"/>
</dbReference>
<sequence length="115" mass="13105">GAEGHRLCRVNRLELRFKRRMETRLLLVVCSRVLDYLDFGPWTVIWITILNLLLKPGSVCPPRTFTTPSLFRTTDSHSRLILLHRSCISPLCFLTSRPAGSPHSSPWHLACPAAR</sequence>
<feature type="non-terminal residue" evidence="1">
    <location>
        <position position="115"/>
    </location>
</feature>
<reference evidence="1" key="2">
    <citation type="submission" date="2016-06" db="EMBL/GenBank/DDBJ databases">
        <title>The genome of a short-lived fish provides insights into sex chromosome evolution and the genetic control of aging.</title>
        <authorList>
            <person name="Reichwald K."/>
            <person name="Felder M."/>
            <person name="Petzold A."/>
            <person name="Koch P."/>
            <person name="Groth M."/>
            <person name="Platzer M."/>
        </authorList>
    </citation>
    <scope>NUCLEOTIDE SEQUENCE</scope>
    <source>
        <tissue evidence="1">Brain</tissue>
    </source>
</reference>
<proteinExistence type="predicted"/>
<evidence type="ECO:0000313" key="1">
    <source>
        <dbReference type="EMBL" id="SBS09502.1"/>
    </source>
</evidence>
<accession>A0A1A8RUX6</accession>
<reference evidence="1" key="1">
    <citation type="submission" date="2016-05" db="EMBL/GenBank/DDBJ databases">
        <authorList>
            <person name="Lavstsen T."/>
            <person name="Jespersen J.S."/>
        </authorList>
    </citation>
    <scope>NUCLEOTIDE SEQUENCE</scope>
    <source>
        <tissue evidence="1">Brain</tissue>
    </source>
</reference>
<gene>
    <name evidence="1" type="primary">Nfu_g_1_003078</name>
</gene>